<dbReference type="InterPro" id="IPR005913">
    <property type="entry name" value="dTDP_dehydrorham_reduct"/>
</dbReference>
<evidence type="ECO:0000256" key="2">
    <source>
        <dbReference type="ARBA" id="ARBA00010944"/>
    </source>
</evidence>
<dbReference type="RefSeq" id="WP_148457023.1">
    <property type="nucleotide sequence ID" value="NZ_VSFC01000062.1"/>
</dbReference>
<dbReference type="EC" id="1.1.1.133" evidence="3 6"/>
<evidence type="ECO:0000313" key="9">
    <source>
        <dbReference type="Proteomes" id="UP000324550"/>
    </source>
</evidence>
<dbReference type="Proteomes" id="UP000324550">
    <property type="component" value="Unassembled WGS sequence"/>
</dbReference>
<sequence>MKTQVLVTGANGQLAKTLRDRYIKNNLALDFLFVSKAELDITNKAQLKDLFNHHHFDYCINCAAYTAVDKAESDNETAYSVNVNGSKYLAEVCQLHQTTLIHISTDFVFDGTSKFPYKETDTTKPLSVYGITKLKGEQAIIKNLEKYFIIRTSWLYSEYGHNFMKTMLRLAQEKDQLHVVSDQIGTPTYTGDLIEVIFKLIISRNENYGIYHFSNSGETNWFDFAKAIFEYSHIKTELKPIPTEAYPTSAKRPQYSVLDTTKIKSTLDICIPNWKDTLKVVLSNRLN</sequence>
<dbReference type="GO" id="GO:0019305">
    <property type="term" value="P:dTDP-rhamnose biosynthetic process"/>
    <property type="evidence" value="ECO:0007669"/>
    <property type="project" value="UniProtKB-UniPathway"/>
</dbReference>
<keyword evidence="6" id="KW-0521">NADP</keyword>
<evidence type="ECO:0000313" key="8">
    <source>
        <dbReference type="EMBL" id="TYA52215.1"/>
    </source>
</evidence>
<organism evidence="8 9">
    <name type="scientific">Formosa maritima</name>
    <dbReference type="NCBI Taxonomy" id="2592046"/>
    <lineage>
        <taxon>Bacteria</taxon>
        <taxon>Pseudomonadati</taxon>
        <taxon>Bacteroidota</taxon>
        <taxon>Flavobacteriia</taxon>
        <taxon>Flavobacteriales</taxon>
        <taxon>Flavobacteriaceae</taxon>
        <taxon>Formosa</taxon>
    </lineage>
</organism>
<keyword evidence="9" id="KW-1185">Reference proteome</keyword>
<evidence type="ECO:0000259" key="7">
    <source>
        <dbReference type="Pfam" id="PF04321"/>
    </source>
</evidence>
<dbReference type="GO" id="GO:0005829">
    <property type="term" value="C:cytosol"/>
    <property type="evidence" value="ECO:0007669"/>
    <property type="project" value="TreeGrafter"/>
</dbReference>
<evidence type="ECO:0000256" key="5">
    <source>
        <dbReference type="ARBA" id="ARBA00048200"/>
    </source>
</evidence>
<comment type="function">
    <text evidence="6">Catalyzes the reduction of dTDP-6-deoxy-L-lyxo-4-hexulose to yield dTDP-L-rhamnose.</text>
</comment>
<dbReference type="PANTHER" id="PTHR10491">
    <property type="entry name" value="DTDP-4-DEHYDRORHAMNOSE REDUCTASE"/>
    <property type="match status" value="1"/>
</dbReference>
<dbReference type="Pfam" id="PF04321">
    <property type="entry name" value="RmlD_sub_bind"/>
    <property type="match status" value="1"/>
</dbReference>
<evidence type="ECO:0000256" key="1">
    <source>
        <dbReference type="ARBA" id="ARBA00004781"/>
    </source>
</evidence>
<comment type="catalytic activity">
    <reaction evidence="5">
        <text>dTDP-beta-L-rhamnose + NADP(+) = dTDP-4-dehydro-beta-L-rhamnose + NADPH + H(+)</text>
        <dbReference type="Rhea" id="RHEA:21796"/>
        <dbReference type="ChEBI" id="CHEBI:15378"/>
        <dbReference type="ChEBI" id="CHEBI:57510"/>
        <dbReference type="ChEBI" id="CHEBI:57783"/>
        <dbReference type="ChEBI" id="CHEBI:58349"/>
        <dbReference type="ChEBI" id="CHEBI:62830"/>
        <dbReference type="EC" id="1.1.1.133"/>
    </reaction>
</comment>
<comment type="pathway">
    <text evidence="1 6">Carbohydrate biosynthesis; dTDP-L-rhamnose biosynthesis.</text>
</comment>
<dbReference type="UniPathway" id="UPA00124"/>
<proteinExistence type="inferred from homology"/>
<gene>
    <name evidence="8" type="primary">rfbD</name>
    <name evidence="8" type="ORF">FVF61_12780</name>
</gene>
<protein>
    <recommendedName>
        <fullName evidence="4 6">dTDP-4-dehydrorhamnose reductase</fullName>
        <ecNumber evidence="3 6">1.1.1.133</ecNumber>
    </recommendedName>
</protein>
<dbReference type="AlphaFoldDB" id="A0A5D0G058"/>
<feature type="domain" description="RmlD-like substrate binding" evidence="7">
    <location>
        <begin position="4"/>
        <end position="283"/>
    </location>
</feature>
<evidence type="ECO:0000256" key="6">
    <source>
        <dbReference type="RuleBase" id="RU364082"/>
    </source>
</evidence>
<keyword evidence="6 8" id="KW-0560">Oxidoreductase</keyword>
<name>A0A5D0G058_9FLAO</name>
<dbReference type="InterPro" id="IPR036291">
    <property type="entry name" value="NAD(P)-bd_dom_sf"/>
</dbReference>
<dbReference type="GO" id="GO:0008831">
    <property type="term" value="F:dTDP-4-dehydrorhamnose reductase activity"/>
    <property type="evidence" value="ECO:0007669"/>
    <property type="project" value="UniProtKB-EC"/>
</dbReference>
<dbReference type="NCBIfam" id="TIGR01214">
    <property type="entry name" value="rmlD"/>
    <property type="match status" value="1"/>
</dbReference>
<evidence type="ECO:0000256" key="4">
    <source>
        <dbReference type="ARBA" id="ARBA00017099"/>
    </source>
</evidence>
<comment type="caution">
    <text evidence="8">The sequence shown here is derived from an EMBL/GenBank/DDBJ whole genome shotgun (WGS) entry which is preliminary data.</text>
</comment>
<comment type="similarity">
    <text evidence="2 6">Belongs to the dTDP-4-dehydrorhamnose reductase family.</text>
</comment>
<dbReference type="CDD" id="cd05254">
    <property type="entry name" value="dTDP_HR_like_SDR_e"/>
    <property type="match status" value="1"/>
</dbReference>
<reference evidence="8 9" key="1">
    <citation type="submission" date="2019-08" db="EMBL/GenBank/DDBJ databases">
        <title>Formosa sediminis sp. nov., isolated from marine sediment.</title>
        <authorList>
            <person name="Cao W.R."/>
        </authorList>
    </citation>
    <scope>NUCLEOTIDE SEQUENCE [LARGE SCALE GENOMIC DNA]</scope>
    <source>
        <strain evidence="8 9">1494</strain>
    </source>
</reference>
<dbReference type="EMBL" id="VSFC01000062">
    <property type="protein sequence ID" value="TYA52215.1"/>
    <property type="molecule type" value="Genomic_DNA"/>
</dbReference>
<dbReference type="InterPro" id="IPR029903">
    <property type="entry name" value="RmlD-like-bd"/>
</dbReference>
<evidence type="ECO:0000256" key="3">
    <source>
        <dbReference type="ARBA" id="ARBA00012929"/>
    </source>
</evidence>
<dbReference type="OrthoDB" id="9803892at2"/>
<accession>A0A5D0G058</accession>
<dbReference type="SUPFAM" id="SSF51735">
    <property type="entry name" value="NAD(P)-binding Rossmann-fold domains"/>
    <property type="match status" value="1"/>
</dbReference>
<dbReference type="PANTHER" id="PTHR10491:SF4">
    <property type="entry name" value="METHIONINE ADENOSYLTRANSFERASE 2 SUBUNIT BETA"/>
    <property type="match status" value="1"/>
</dbReference>
<dbReference type="Gene3D" id="3.90.25.10">
    <property type="entry name" value="UDP-galactose 4-epimerase, domain 1"/>
    <property type="match status" value="1"/>
</dbReference>
<dbReference type="Gene3D" id="3.40.50.720">
    <property type="entry name" value="NAD(P)-binding Rossmann-like Domain"/>
    <property type="match status" value="1"/>
</dbReference>